<evidence type="ECO:0008006" key="2">
    <source>
        <dbReference type="Google" id="ProtNLM"/>
    </source>
</evidence>
<accession>X1K0U3</accession>
<name>X1K0U3_9ZZZZ</name>
<gene>
    <name evidence="1" type="ORF">S03H2_61485</name>
</gene>
<comment type="caution">
    <text evidence="1">The sequence shown here is derived from an EMBL/GenBank/DDBJ whole genome shotgun (WGS) entry which is preliminary data.</text>
</comment>
<dbReference type="EMBL" id="BARU01039689">
    <property type="protein sequence ID" value="GAH83899.1"/>
    <property type="molecule type" value="Genomic_DNA"/>
</dbReference>
<feature type="non-terminal residue" evidence="1">
    <location>
        <position position="1"/>
    </location>
</feature>
<protein>
    <recommendedName>
        <fullName evidence="2">Phage head morphogenesis domain-containing protein</fullName>
    </recommendedName>
</protein>
<reference evidence="1" key="1">
    <citation type="journal article" date="2014" name="Front. Microbiol.">
        <title>High frequency of phylogenetically diverse reductive dehalogenase-homologous genes in deep subseafloor sedimentary metagenomes.</title>
        <authorList>
            <person name="Kawai M."/>
            <person name="Futagami T."/>
            <person name="Toyoda A."/>
            <person name="Takaki Y."/>
            <person name="Nishi S."/>
            <person name="Hori S."/>
            <person name="Arai W."/>
            <person name="Tsubouchi T."/>
            <person name="Morono Y."/>
            <person name="Uchiyama I."/>
            <person name="Ito T."/>
            <person name="Fujiyama A."/>
            <person name="Inagaki F."/>
            <person name="Takami H."/>
        </authorList>
    </citation>
    <scope>NUCLEOTIDE SEQUENCE</scope>
    <source>
        <strain evidence="1">Expedition CK06-06</strain>
    </source>
</reference>
<dbReference type="AlphaFoldDB" id="X1K0U3"/>
<sequence length="77" mass="8603">TEVCEALDGQVFEQGDPDIARFTPPLHFDCRSTLVPITIYEKFEPIKPELKAKALPMKGKNFINLKGEELDALQISG</sequence>
<proteinExistence type="predicted"/>
<organism evidence="1">
    <name type="scientific">marine sediment metagenome</name>
    <dbReference type="NCBI Taxonomy" id="412755"/>
    <lineage>
        <taxon>unclassified sequences</taxon>
        <taxon>metagenomes</taxon>
        <taxon>ecological metagenomes</taxon>
    </lineage>
</organism>
<evidence type="ECO:0000313" key="1">
    <source>
        <dbReference type="EMBL" id="GAH83899.1"/>
    </source>
</evidence>